<feature type="compositionally biased region" description="Low complexity" evidence="1">
    <location>
        <begin position="18"/>
        <end position="44"/>
    </location>
</feature>
<accession>A0ABN9PW71</accession>
<dbReference type="EMBL" id="CAUYUJ010001766">
    <property type="protein sequence ID" value="CAK0797511.1"/>
    <property type="molecule type" value="Genomic_DNA"/>
</dbReference>
<protein>
    <submittedName>
        <fullName evidence="2">Uncharacterized protein</fullName>
    </submittedName>
</protein>
<keyword evidence="3" id="KW-1185">Reference proteome</keyword>
<organism evidence="2 3">
    <name type="scientific">Prorocentrum cordatum</name>
    <dbReference type="NCBI Taxonomy" id="2364126"/>
    <lineage>
        <taxon>Eukaryota</taxon>
        <taxon>Sar</taxon>
        <taxon>Alveolata</taxon>
        <taxon>Dinophyceae</taxon>
        <taxon>Prorocentrales</taxon>
        <taxon>Prorocentraceae</taxon>
        <taxon>Prorocentrum</taxon>
    </lineage>
</organism>
<evidence type="ECO:0000256" key="1">
    <source>
        <dbReference type="SAM" id="MobiDB-lite"/>
    </source>
</evidence>
<dbReference type="Proteomes" id="UP001189429">
    <property type="component" value="Unassembled WGS sequence"/>
</dbReference>
<name>A0ABN9PW71_9DINO</name>
<evidence type="ECO:0000313" key="2">
    <source>
        <dbReference type="EMBL" id="CAK0797511.1"/>
    </source>
</evidence>
<evidence type="ECO:0000313" key="3">
    <source>
        <dbReference type="Proteomes" id="UP001189429"/>
    </source>
</evidence>
<gene>
    <name evidence="2" type="ORF">PCOR1329_LOCUS6570</name>
</gene>
<feature type="region of interest" description="Disordered" evidence="1">
    <location>
        <begin position="1"/>
        <end position="73"/>
    </location>
</feature>
<reference evidence="2" key="1">
    <citation type="submission" date="2023-10" db="EMBL/GenBank/DDBJ databases">
        <authorList>
            <person name="Chen Y."/>
            <person name="Shah S."/>
            <person name="Dougan E. K."/>
            <person name="Thang M."/>
            <person name="Chan C."/>
        </authorList>
    </citation>
    <scope>NUCLEOTIDE SEQUENCE [LARGE SCALE GENOMIC DNA]</scope>
</reference>
<sequence>QRGRRRRRGALDRGGAARRGAGPAEAPARACAGEGPAGVPQVGCGRRRQGGVIPGVPSSPSARSVGRPRQCRRGSERLGSIIQSRPPSWWGTWEAEFVSVRQRRPRLPVNYVQLEIGQASNSGCAGSSSRHRTGARIAVPAQADCDGRRRRRRRSVPAMQRMRFPIEPHVVFAIAFCYAQAGSDWHT</sequence>
<proteinExistence type="predicted"/>
<feature type="non-terminal residue" evidence="2">
    <location>
        <position position="1"/>
    </location>
</feature>
<comment type="caution">
    <text evidence="2">The sequence shown here is derived from an EMBL/GenBank/DDBJ whole genome shotgun (WGS) entry which is preliminary data.</text>
</comment>